<dbReference type="InterPro" id="IPR010065">
    <property type="entry name" value="AA_ABC_transptr_permease_3TM"/>
</dbReference>
<comment type="subcellular location">
    <subcellularLocation>
        <location evidence="1">Cell inner membrane</location>
        <topology evidence="1">Multi-pass membrane protein</topology>
    </subcellularLocation>
    <subcellularLocation>
        <location evidence="8">Cell membrane</location>
        <topology evidence="8">Multi-pass membrane protein</topology>
    </subcellularLocation>
</comment>
<dbReference type="InterPro" id="IPR000515">
    <property type="entry name" value="MetI-like"/>
</dbReference>
<evidence type="ECO:0000313" key="10">
    <source>
        <dbReference type="EMBL" id="KAF1020227.1"/>
    </source>
</evidence>
<keyword evidence="4" id="KW-1003">Cell membrane</keyword>
<dbReference type="Pfam" id="PF00528">
    <property type="entry name" value="BPD_transp_1"/>
    <property type="match status" value="1"/>
</dbReference>
<feature type="domain" description="ABC transmembrane type-1" evidence="9">
    <location>
        <begin position="16"/>
        <end position="204"/>
    </location>
</feature>
<dbReference type="PROSITE" id="PS50928">
    <property type="entry name" value="ABC_TM1"/>
    <property type="match status" value="1"/>
</dbReference>
<name>A0A7V8FMP5_9BURK</name>
<evidence type="ECO:0000256" key="5">
    <source>
        <dbReference type="ARBA" id="ARBA00022692"/>
    </source>
</evidence>
<keyword evidence="7 8" id="KW-0472">Membrane</keyword>
<evidence type="ECO:0000256" key="8">
    <source>
        <dbReference type="RuleBase" id="RU363032"/>
    </source>
</evidence>
<dbReference type="GO" id="GO:0006865">
    <property type="term" value="P:amino acid transport"/>
    <property type="evidence" value="ECO:0007669"/>
    <property type="project" value="TreeGrafter"/>
</dbReference>
<feature type="transmembrane region" description="Helical" evidence="8">
    <location>
        <begin position="55"/>
        <end position="75"/>
    </location>
</feature>
<dbReference type="NCBIfam" id="TIGR01726">
    <property type="entry name" value="HEQRo_perm_3TM"/>
    <property type="match status" value="1"/>
</dbReference>
<protein>
    <submittedName>
        <fullName evidence="10">Putative glutamine ABC transporter permease protein GlnM</fullName>
    </submittedName>
</protein>
<keyword evidence="3 8" id="KW-0813">Transport</keyword>
<dbReference type="InterPro" id="IPR035906">
    <property type="entry name" value="MetI-like_sf"/>
</dbReference>
<dbReference type="GO" id="GO:0022857">
    <property type="term" value="F:transmembrane transporter activity"/>
    <property type="evidence" value="ECO:0007669"/>
    <property type="project" value="InterPro"/>
</dbReference>
<feature type="transmembrane region" description="Helical" evidence="8">
    <location>
        <begin position="183"/>
        <end position="203"/>
    </location>
</feature>
<proteinExistence type="inferred from homology"/>
<organism evidence="10 11">
    <name type="scientific">Paracidovorax wautersii</name>
    <dbReference type="NCBI Taxonomy" id="1177982"/>
    <lineage>
        <taxon>Bacteria</taxon>
        <taxon>Pseudomonadati</taxon>
        <taxon>Pseudomonadota</taxon>
        <taxon>Betaproteobacteria</taxon>
        <taxon>Burkholderiales</taxon>
        <taxon>Comamonadaceae</taxon>
        <taxon>Paracidovorax</taxon>
    </lineage>
</organism>
<evidence type="ECO:0000259" key="9">
    <source>
        <dbReference type="PROSITE" id="PS50928"/>
    </source>
</evidence>
<dbReference type="Proteomes" id="UP000461670">
    <property type="component" value="Unassembled WGS sequence"/>
</dbReference>
<evidence type="ECO:0000256" key="4">
    <source>
        <dbReference type="ARBA" id="ARBA00022475"/>
    </source>
</evidence>
<accession>A0A7V8FMP5</accession>
<dbReference type="CDD" id="cd06261">
    <property type="entry name" value="TM_PBP2"/>
    <property type="match status" value="1"/>
</dbReference>
<dbReference type="SUPFAM" id="SSF161098">
    <property type="entry name" value="MetI-like"/>
    <property type="match status" value="1"/>
</dbReference>
<dbReference type="PANTHER" id="PTHR30614">
    <property type="entry name" value="MEMBRANE COMPONENT OF AMINO ACID ABC TRANSPORTER"/>
    <property type="match status" value="1"/>
</dbReference>
<dbReference type="PANTHER" id="PTHR30614:SF34">
    <property type="entry name" value="BLR6398 PROTEIN"/>
    <property type="match status" value="1"/>
</dbReference>
<comment type="caution">
    <text evidence="10">The sequence shown here is derived from an EMBL/GenBank/DDBJ whole genome shotgun (WGS) entry which is preliminary data.</text>
</comment>
<dbReference type="EMBL" id="WNDQ01000039">
    <property type="protein sequence ID" value="KAF1020227.1"/>
    <property type="molecule type" value="Genomic_DNA"/>
</dbReference>
<dbReference type="GO" id="GO:0043190">
    <property type="term" value="C:ATP-binding cassette (ABC) transporter complex"/>
    <property type="evidence" value="ECO:0007669"/>
    <property type="project" value="InterPro"/>
</dbReference>
<keyword evidence="5 8" id="KW-0812">Transmembrane</keyword>
<evidence type="ECO:0000313" key="11">
    <source>
        <dbReference type="Proteomes" id="UP000461670"/>
    </source>
</evidence>
<keyword evidence="6 8" id="KW-1133">Transmembrane helix</keyword>
<dbReference type="AlphaFoldDB" id="A0A7V8FMP5"/>
<evidence type="ECO:0000256" key="2">
    <source>
        <dbReference type="ARBA" id="ARBA00010072"/>
    </source>
</evidence>
<evidence type="ECO:0000256" key="6">
    <source>
        <dbReference type="ARBA" id="ARBA00022989"/>
    </source>
</evidence>
<dbReference type="InterPro" id="IPR043429">
    <property type="entry name" value="ArtM/GltK/GlnP/TcyL/YhdX-like"/>
</dbReference>
<reference evidence="11" key="1">
    <citation type="journal article" date="2020" name="MBio">
        <title>Horizontal gene transfer to a defensive symbiont with a reduced genome amongst a multipartite beetle microbiome.</title>
        <authorList>
            <person name="Waterworth S.C."/>
            <person name="Florez L.V."/>
            <person name="Rees E.R."/>
            <person name="Hertweck C."/>
            <person name="Kaltenpoth M."/>
            <person name="Kwan J.C."/>
        </authorList>
    </citation>
    <scope>NUCLEOTIDE SEQUENCE [LARGE SCALE GENOMIC DNA]</scope>
</reference>
<sequence length="216" mass="23421">MGFLTSAHLLFLLDGLYWTVGLSLLAFAGGGLLGFAVALGVTYGPRWSRFAVACYVKLIQGTPLLVLLPLAYFGLPTLGLDMPPLGAAALALSIYVSAYLGEIWRGCLQAVPRPQAEAAECLALRWRQRLLHVILPQAIKIATPPTVGFMVQIVKNTSLASAIGFVELARAGQIINNSTFEPFVIFLIVAAMYFALCYPLSVLSRRLERKFHAAHC</sequence>
<gene>
    <name evidence="10" type="primary">glnM_2</name>
    <name evidence="10" type="ORF">GAK30_02651</name>
</gene>
<dbReference type="Gene3D" id="1.10.3720.10">
    <property type="entry name" value="MetI-like"/>
    <property type="match status" value="1"/>
</dbReference>
<evidence type="ECO:0000256" key="3">
    <source>
        <dbReference type="ARBA" id="ARBA00022448"/>
    </source>
</evidence>
<comment type="similarity">
    <text evidence="2">Belongs to the binding-protein-dependent transport system permease family. HisMQ subfamily.</text>
</comment>
<evidence type="ECO:0000256" key="7">
    <source>
        <dbReference type="ARBA" id="ARBA00023136"/>
    </source>
</evidence>
<feature type="transmembrane region" description="Helical" evidence="8">
    <location>
        <begin position="20"/>
        <end position="43"/>
    </location>
</feature>
<evidence type="ECO:0000256" key="1">
    <source>
        <dbReference type="ARBA" id="ARBA00004429"/>
    </source>
</evidence>